<dbReference type="InterPro" id="IPR005546">
    <property type="entry name" value="Autotransporte_beta"/>
</dbReference>
<dbReference type="Proteomes" id="UP000249739">
    <property type="component" value="Unassembled WGS sequence"/>
</dbReference>
<dbReference type="PROSITE" id="PS51208">
    <property type="entry name" value="AUTOTRANSPORTER"/>
    <property type="match status" value="1"/>
</dbReference>
<accession>A0A2W5HP62</accession>
<dbReference type="PANTHER" id="PTHR35037:SF3">
    <property type="entry name" value="C-TERMINAL REGION OF AIDA-LIKE PROTEIN"/>
    <property type="match status" value="1"/>
</dbReference>
<feature type="chain" id="PRO_5015845907" description="Autotransporter domain-containing protein" evidence="3">
    <location>
        <begin position="28"/>
        <end position="2119"/>
    </location>
</feature>
<evidence type="ECO:0000313" key="6">
    <source>
        <dbReference type="Proteomes" id="UP000249739"/>
    </source>
</evidence>
<dbReference type="InterPro" id="IPR011050">
    <property type="entry name" value="Pectin_lyase_fold/virulence"/>
</dbReference>
<reference evidence="5 6" key="1">
    <citation type="submission" date="2017-08" db="EMBL/GenBank/DDBJ databases">
        <title>Infants hospitalized years apart are colonized by the same room-sourced microbial strains.</title>
        <authorList>
            <person name="Brooks B."/>
            <person name="Olm M.R."/>
            <person name="Firek B.A."/>
            <person name="Baker R."/>
            <person name="Thomas B.C."/>
            <person name="Morowitz M.J."/>
            <person name="Banfield J.F."/>
        </authorList>
    </citation>
    <scope>NUCLEOTIDE SEQUENCE [LARGE SCALE GENOMIC DNA]</scope>
    <source>
        <strain evidence="5">S2_006_000_R2_64</strain>
    </source>
</reference>
<dbReference type="InterPro" id="IPR051551">
    <property type="entry name" value="Autotransporter_adhesion"/>
</dbReference>
<proteinExistence type="predicted"/>
<dbReference type="InterPro" id="IPR036709">
    <property type="entry name" value="Autotransporte_beta_dom_sf"/>
</dbReference>
<dbReference type="Pfam" id="PF12951">
    <property type="entry name" value="PATR"/>
    <property type="match status" value="19"/>
</dbReference>
<dbReference type="SUPFAM" id="SSF51126">
    <property type="entry name" value="Pectin lyase-like"/>
    <property type="match status" value="5"/>
</dbReference>
<feature type="domain" description="Autotransporter" evidence="4">
    <location>
        <begin position="1838"/>
        <end position="2119"/>
    </location>
</feature>
<dbReference type="PANTHER" id="PTHR35037">
    <property type="entry name" value="C-TERMINAL REGION OF AIDA-LIKE PROTEIN"/>
    <property type="match status" value="1"/>
</dbReference>
<evidence type="ECO:0000256" key="1">
    <source>
        <dbReference type="ARBA" id="ARBA00022729"/>
    </source>
</evidence>
<sequence>MTRARLLSGTALIGIMTFALFPGQVMAACSTNIPTTGAIVTCTGTDTVGISGGANNVQLNIETASAISTIGANAIELGTGSVIDIKFGTASVSSNLTAINISGGTIFANGTISGGNGTAINFGNSNANLNLYSASNIIGNVIAGSTGDLLQLRNGGGTLNVNDIGTKYIGFDQFTKSGAGTWILTGTGNQAWNITGGTLQGDTSSMSGNLAVSSGANVTFDLGTSGTTSGIISGAGTVTKTSSGTLTLAGANTYSGGTIVNGGIVAVSADNNLGTGALTLNGGTLRSGAAYSNSHNISLGTSNGTIDTNGFNTTASGVISGTGSLTKTGTGTLTLSGANSFSGGLIISAGQIAATPGTLGVGNVVNSGTLFFNTGSNGTYNGIISGTGNLVKQLAGTVTLTGASTYTGSTSILGGALNVSADNNIGATSSNLTLNGGTLQSGAAYTNTHAISLGASNGTIDTNGFATTISGIISGAGSLTKTGNGTLTLSGTNTYSGGTTISGTNASALNVSADNNLGAASGILTLDGGQLQYGASFNSARSVILTSGTSSSINMQSYNSTLSGILSGAGSFGKNGTGTLTLTGTNTFTGDAGIYNGTLNINSDSALGTGAKNIYMDNGTLQFASGFTLSNSKQIAIGSNAATIDTNSNNVTLAGLIRNTGSSTGQLVKTGAGTLTLSGSNTYVGGTTISGGTLNVSANSNLGTGSVTLNGGTLQSGAAYTNTHAMSLGASGGTIDTNGFNTTISSVLSGTGSLTKTGSGTLYLSGANTYTGDTIISAGTLSASSQSILGNITNNGSMIFSGANGAYAGTISGTGGVLVSNTTTLSGTNTYSGGTSMFNGGTLAVSADANLGTGYLFFNNGTLQYNSGFSTAKSVSLSTGGGIINTNGFNSTLSGVISGTGSLTKSGTGTLTLSGTNTYSGGTTIAQGALSVSSDSNLGNASGGLTLSGGGSLSYTTGFSSARNINVVDSGIINTSSNSATLSGIISGGGVLTKSGSGVLTLSGSNTYSGGTTIANGTISATADNNLGTGALTLNGGTLQYGASFDSAKNITVGASGGTINITGSLTSNLSGIISGAGTLTKSGNATLTLSGNNTYTGGTVATGGNLRISSDANLGDINSSLTLDTARLVLISSLTSARNIILGTGGGSISANGSNSTITGIISGTGALTKISTGMLTLSGANTYSGGTTVSGGTLSISANNNLGTGALTLNGGTLRSGAAYTNTHAISLGASNGTIDTNGFNTTASGVISGAGSLTKSGTGTLILSGTNTYSGGTSVTGGVLEGNTGSIKGSAAISSGSNLTFNQTSDDTYSGVISGAGSLTKAGFGVLVLSGTNTYSGGTTISAGALVADSTTLPGNVTNNSVLAFSQASTGTYSGIISGTGSVIKAGSGTLTLSGNNTYSGGTIISTGTLVGTTTSLQGDISNDSVVAFNQTTNGTYAGDISGTGGFIKAGSGNVTLTGTNTYSGGTMVSAGTLTGTTDNLQGDIDNNAAVVFNQSIDDIYSGAMSGLGTLTKTGAGNLTLSGMNTYSGGTTISAGTLNGTTDSIQGDVINNAALSFDQAFNGTYAGIISGTGSLTKTGIGNLILSATNTYSGNTTVSDGRLSVNGTIAGTTTVASAGTLGGNGNFGAIVANGRIAPGNSIGTMNVTGPVTFNSGSIYEVEVNAAGNSDKLIATGAITINGGTVDVRAASGTYADTNVYNNIIEGSSRTGMFSGVTTDLMFLTPTLSYDATSVDLIMTRNDVEFNTVAADEVQAGVANAVQGLGSGNDLYTAFSGLNMQEASAALDTLSGEHNAGITTATAQSASVIQNVISNRVQALGSKNIASLSPAAGDDEDIEIKKSFWSEVFGSRGNSDAQGTAPAQNRESSGALFGGDAELPNDVFVGAFGGYEVGEVYTNTQNANSDVNSYHAGLYANKMITSSWRISTSLIGSYHDINTTRHIQFTGFSETPKGNTNGYTVTPSIETGYSFMAHNINIEPFMGLSLTHSYIDSYSEKDGGSANLDVDHVSQTNASHMLGLRVSKSLRVLDETSINFTARAGWNHVYGDLDTSQTMQFSAGTTPFDVKGAGLARNSAAFGAGADIALGFNDATAYVNYAGEVSKDTDNHGVTLGIKVPF</sequence>
<evidence type="ECO:0000256" key="2">
    <source>
        <dbReference type="SAM" id="MobiDB-lite"/>
    </source>
</evidence>
<dbReference type="Gene3D" id="2.160.20.20">
    <property type="match status" value="8"/>
</dbReference>
<evidence type="ECO:0000256" key="3">
    <source>
        <dbReference type="SAM" id="SignalP"/>
    </source>
</evidence>
<feature type="compositionally biased region" description="Polar residues" evidence="2">
    <location>
        <begin position="1853"/>
        <end position="1869"/>
    </location>
</feature>
<dbReference type="PROSITE" id="PS51257">
    <property type="entry name" value="PROKAR_LIPOPROTEIN"/>
    <property type="match status" value="1"/>
</dbReference>
<feature type="region of interest" description="Disordered" evidence="2">
    <location>
        <begin position="1853"/>
        <end position="1873"/>
    </location>
</feature>
<dbReference type="Pfam" id="PF03797">
    <property type="entry name" value="Autotransporter"/>
    <property type="match status" value="1"/>
</dbReference>
<name>A0A2W5HP62_9BACT</name>
<dbReference type="Gene3D" id="2.40.128.130">
    <property type="entry name" value="Autotransporter beta-domain"/>
    <property type="match status" value="1"/>
</dbReference>
<evidence type="ECO:0000313" key="5">
    <source>
        <dbReference type="EMBL" id="PZP55579.1"/>
    </source>
</evidence>
<protein>
    <recommendedName>
        <fullName evidence="4">Autotransporter domain-containing protein</fullName>
    </recommendedName>
</protein>
<dbReference type="InterPro" id="IPR012332">
    <property type="entry name" value="Autotransporter_pectin_lyase_C"/>
</dbReference>
<comment type="caution">
    <text evidence="5">The sequence shown here is derived from an EMBL/GenBank/DDBJ whole genome shotgun (WGS) entry which is preliminary data.</text>
</comment>
<keyword evidence="1 3" id="KW-0732">Signal</keyword>
<dbReference type="SMART" id="SM00869">
    <property type="entry name" value="Autotransporter"/>
    <property type="match status" value="1"/>
</dbReference>
<dbReference type="EMBL" id="QFOT01000061">
    <property type="protein sequence ID" value="PZP55579.1"/>
    <property type="molecule type" value="Genomic_DNA"/>
</dbReference>
<organism evidence="5 6">
    <name type="scientific">Micavibrio aeruginosavorus</name>
    <dbReference type="NCBI Taxonomy" id="349221"/>
    <lineage>
        <taxon>Bacteria</taxon>
        <taxon>Pseudomonadati</taxon>
        <taxon>Bdellovibrionota</taxon>
        <taxon>Bdellovibrionia</taxon>
        <taxon>Bdellovibrionales</taxon>
        <taxon>Pseudobdellovibrionaceae</taxon>
        <taxon>Micavibrio</taxon>
    </lineage>
</organism>
<dbReference type="InterPro" id="IPR013425">
    <property type="entry name" value="Autotrns_rpt"/>
</dbReference>
<dbReference type="SUPFAM" id="SSF103515">
    <property type="entry name" value="Autotransporter"/>
    <property type="match status" value="1"/>
</dbReference>
<evidence type="ECO:0000259" key="4">
    <source>
        <dbReference type="PROSITE" id="PS51208"/>
    </source>
</evidence>
<dbReference type="NCBIfam" id="TIGR02601">
    <property type="entry name" value="autotrns_rpt"/>
    <property type="match status" value="17"/>
</dbReference>
<feature type="signal peptide" evidence="3">
    <location>
        <begin position="1"/>
        <end position="27"/>
    </location>
</feature>
<gene>
    <name evidence="5" type="ORF">DI586_06375</name>
</gene>